<dbReference type="Proteomes" id="UP000464674">
    <property type="component" value="Chromosome"/>
</dbReference>
<sequence>MNWAAQEHHFRWDGTLRDIYIAPTTMADWQHVLTRLRHEPALLDYRLDGTPTPLPATVKDMFAAAKSHAATLACHQGKVAPACHFFSPGQIEFDLDPRNVRSGHDLLDLRHFMTTLARACGRTALLTHENAPELVIARVLPTGRMLWP</sequence>
<gene>
    <name evidence="1" type="ORF">FMA36_15085</name>
</gene>
<evidence type="ECO:0000313" key="2">
    <source>
        <dbReference type="Proteomes" id="UP000464674"/>
    </source>
</evidence>
<organism evidence="1 2">
    <name type="scientific">Komagataeibacter xylinus</name>
    <name type="common">Gluconacetobacter xylinus</name>
    <dbReference type="NCBI Taxonomy" id="28448"/>
    <lineage>
        <taxon>Bacteria</taxon>
        <taxon>Pseudomonadati</taxon>
        <taxon>Pseudomonadota</taxon>
        <taxon>Alphaproteobacteria</taxon>
        <taxon>Acetobacterales</taxon>
        <taxon>Acetobacteraceae</taxon>
        <taxon>Komagataeibacter</taxon>
    </lineage>
</organism>
<proteinExistence type="predicted"/>
<evidence type="ECO:0000313" key="1">
    <source>
        <dbReference type="EMBL" id="QHC36655.1"/>
    </source>
</evidence>
<dbReference type="RefSeq" id="WP_159263125.1">
    <property type="nucleotide sequence ID" value="NZ_CP041348.1"/>
</dbReference>
<name>A0A857FR27_KOMXY</name>
<dbReference type="AlphaFoldDB" id="A0A857FR27"/>
<accession>A0A857FR27</accession>
<dbReference type="EMBL" id="CP041348">
    <property type="protein sequence ID" value="QHC36655.1"/>
    <property type="molecule type" value="Genomic_DNA"/>
</dbReference>
<reference evidence="1 2" key="1">
    <citation type="journal article" date="2020" name="Carbohydr. Polym.">
        <title>Characterization and optimization of production of bacterial cellulose from strain CGMCC 17276 based on whole-genome analysis.</title>
        <authorList>
            <person name="Lu T."/>
            <person name="Gao H."/>
            <person name="Liao B."/>
            <person name="Wu J."/>
            <person name="Zhang W."/>
            <person name="Huang J."/>
            <person name="Liu M."/>
            <person name="Huang J."/>
            <person name="Chang Z."/>
            <person name="Jin M."/>
            <person name="Yi Z."/>
            <person name="Jiang D."/>
        </authorList>
    </citation>
    <scope>NUCLEOTIDE SEQUENCE [LARGE SCALE GENOMIC DNA]</scope>
    <source>
        <strain evidence="1 2">CGMCC 17276</strain>
    </source>
</reference>
<dbReference type="OrthoDB" id="7875217at2"/>
<protein>
    <submittedName>
        <fullName evidence="1">Uncharacterized protein</fullName>
    </submittedName>
</protein>